<dbReference type="EMBL" id="JAUKUA010000002">
    <property type="protein sequence ID" value="KAK0725256.1"/>
    <property type="molecule type" value="Genomic_DNA"/>
</dbReference>
<sequence>MPHYYYGPGPSPRHVYEPEPEPPANNSFLPSELFPHQQMGMGPYGNSAMQTRGFLAHYQPLPAPPMIYMPPRYDPNVHVQAPCIVRSQPDMAAPPQYHPPTQPAGLNSTGTSINPAAEPFTPAAPAPEAGMASEGISSPDEEGTPTEDGTPDERGTPDEDGIPNEDGGAEGSENK</sequence>
<organism evidence="2 3">
    <name type="scientific">Lasiosphaeris hirsuta</name>
    <dbReference type="NCBI Taxonomy" id="260670"/>
    <lineage>
        <taxon>Eukaryota</taxon>
        <taxon>Fungi</taxon>
        <taxon>Dikarya</taxon>
        <taxon>Ascomycota</taxon>
        <taxon>Pezizomycotina</taxon>
        <taxon>Sordariomycetes</taxon>
        <taxon>Sordariomycetidae</taxon>
        <taxon>Sordariales</taxon>
        <taxon>Lasiosphaeriaceae</taxon>
        <taxon>Lasiosphaeris</taxon>
    </lineage>
</organism>
<dbReference type="AlphaFoldDB" id="A0AA40E5Z6"/>
<feature type="compositionally biased region" description="Polar residues" evidence="1">
    <location>
        <begin position="104"/>
        <end position="114"/>
    </location>
</feature>
<keyword evidence="3" id="KW-1185">Reference proteome</keyword>
<feature type="region of interest" description="Disordered" evidence="1">
    <location>
        <begin position="1"/>
        <end position="45"/>
    </location>
</feature>
<name>A0AA40E5Z6_9PEZI</name>
<feature type="compositionally biased region" description="Low complexity" evidence="1">
    <location>
        <begin position="115"/>
        <end position="129"/>
    </location>
</feature>
<evidence type="ECO:0000313" key="2">
    <source>
        <dbReference type="EMBL" id="KAK0725256.1"/>
    </source>
</evidence>
<feature type="region of interest" description="Disordered" evidence="1">
    <location>
        <begin position="87"/>
        <end position="175"/>
    </location>
</feature>
<dbReference type="Proteomes" id="UP001172102">
    <property type="component" value="Unassembled WGS sequence"/>
</dbReference>
<comment type="caution">
    <text evidence="2">The sequence shown here is derived from an EMBL/GenBank/DDBJ whole genome shotgun (WGS) entry which is preliminary data.</text>
</comment>
<protein>
    <submittedName>
        <fullName evidence="2">Uncharacterized protein</fullName>
    </submittedName>
</protein>
<evidence type="ECO:0000256" key="1">
    <source>
        <dbReference type="SAM" id="MobiDB-lite"/>
    </source>
</evidence>
<evidence type="ECO:0000313" key="3">
    <source>
        <dbReference type="Proteomes" id="UP001172102"/>
    </source>
</evidence>
<accession>A0AA40E5Z6</accession>
<gene>
    <name evidence="2" type="ORF">B0H67DRAFT_570027</name>
</gene>
<reference evidence="2" key="1">
    <citation type="submission" date="2023-06" db="EMBL/GenBank/DDBJ databases">
        <title>Genome-scale phylogeny and comparative genomics of the fungal order Sordariales.</title>
        <authorList>
            <consortium name="Lawrence Berkeley National Laboratory"/>
            <person name="Hensen N."/>
            <person name="Bonometti L."/>
            <person name="Westerberg I."/>
            <person name="Brannstrom I.O."/>
            <person name="Guillou S."/>
            <person name="Cros-Aarteil S."/>
            <person name="Calhoun S."/>
            <person name="Haridas S."/>
            <person name="Kuo A."/>
            <person name="Mondo S."/>
            <person name="Pangilinan J."/>
            <person name="Riley R."/>
            <person name="Labutti K."/>
            <person name="Andreopoulos B."/>
            <person name="Lipzen A."/>
            <person name="Chen C."/>
            <person name="Yanf M."/>
            <person name="Daum C."/>
            <person name="Ng V."/>
            <person name="Clum A."/>
            <person name="Steindorff A."/>
            <person name="Ohm R."/>
            <person name="Martin F."/>
            <person name="Silar P."/>
            <person name="Natvig D."/>
            <person name="Lalanne C."/>
            <person name="Gautier V."/>
            <person name="Ament-Velasquez S.L."/>
            <person name="Kruys A."/>
            <person name="Hutchinson M.I."/>
            <person name="Powell A.J."/>
            <person name="Barry K."/>
            <person name="Miller A.N."/>
            <person name="Grigoriev I.V."/>
            <person name="Debuchy R."/>
            <person name="Gladieux P."/>
            <person name="Thoren M.H."/>
            <person name="Johannesson H."/>
        </authorList>
    </citation>
    <scope>NUCLEOTIDE SEQUENCE</scope>
    <source>
        <strain evidence="2">SMH4607-1</strain>
    </source>
</reference>
<proteinExistence type="predicted"/>